<dbReference type="InterPro" id="IPR036721">
    <property type="entry name" value="RCK_C_sf"/>
</dbReference>
<evidence type="ECO:0000256" key="1">
    <source>
        <dbReference type="ARBA" id="ARBA00017378"/>
    </source>
</evidence>
<dbReference type="SUPFAM" id="SSF51735">
    <property type="entry name" value="NAD(P)-binding Rossmann-fold domains"/>
    <property type="match status" value="2"/>
</dbReference>
<proteinExistence type="predicted"/>
<dbReference type="InterPro" id="IPR003148">
    <property type="entry name" value="RCK_N"/>
</dbReference>
<gene>
    <name evidence="9" type="primary">trkA</name>
    <name evidence="9" type="ORF">QUV98_08580</name>
</gene>
<reference evidence="10" key="1">
    <citation type="submission" date="2023-06" db="EMBL/GenBank/DDBJ databases">
        <title>Identification and characterization of horizontal gene transfer across gut microbiota members of farm animals based on homology search.</title>
        <authorList>
            <person name="Zeman M."/>
            <person name="Kubasova T."/>
            <person name="Jahodarova E."/>
            <person name="Nykrynova M."/>
            <person name="Rychlik I."/>
        </authorList>
    </citation>
    <scope>NUCLEOTIDE SEQUENCE [LARGE SCALE GENOMIC DNA]</scope>
    <source>
        <strain evidence="10">ET341</strain>
    </source>
</reference>
<keyword evidence="4" id="KW-0630">Potassium</keyword>
<dbReference type="PRINTS" id="PR00335">
    <property type="entry name" value="KUPTAKETRKA"/>
</dbReference>
<evidence type="ECO:0000259" key="7">
    <source>
        <dbReference type="PROSITE" id="PS51201"/>
    </source>
</evidence>
<keyword evidence="10" id="KW-1185">Reference proteome</keyword>
<sequence length="455" mass="50531">MNIVIIGLGKVGQMLTHYLSNEGYNIVVIDQNSQKVENVVNQYDVLGISGNGANFQVLQEAGVDKANVVISVTTSDELNILSCLLAKQLGAKHIIARVRNPDYSLQSEILKNKLGFSMIINPELEAANDIRRTILFASAMRIDTFAKGKVEIIELRICNGMKLDSIALSQLSSVTKSQVLICAVKRNDKVMIPDGDFILKGQDHIYVVGSHKDLTKFCLDAGFVSEKIKHVMIIGGSKITYYLARQLAVHGIKTKIFERNHERCIQLSEQLPYSVIIEGDGSDENILMEEGVNRSDALVSLTGLDEENIVLALVAKQLGVKKSIAKVNRMNLNGVIDQLGIDSIVDPKVLVTSQIIRYLRVKENHDRSSSIQTLYKIVNEEVEAVEFIVDEKTKYCNIPLAQVKTKKDLLIGGIIRQNQTIIPNGQDVLNVGDRIIVIAYHTSLKDINDIFEETY</sequence>
<dbReference type="PROSITE" id="PS51202">
    <property type="entry name" value="RCK_C"/>
    <property type="match status" value="2"/>
</dbReference>
<dbReference type="Gene3D" id="3.40.50.720">
    <property type="entry name" value="NAD(P)-binding Rossmann-like Domain"/>
    <property type="match status" value="2"/>
</dbReference>
<accession>A0ABT7UJN7</accession>
<dbReference type="NCBIfam" id="NF007039">
    <property type="entry name" value="PRK09496.3-2"/>
    <property type="match status" value="1"/>
</dbReference>
<evidence type="ECO:0000313" key="9">
    <source>
        <dbReference type="EMBL" id="MDM8196369.1"/>
    </source>
</evidence>
<comment type="caution">
    <text evidence="9">The sequence shown here is derived from an EMBL/GenBank/DDBJ whole genome shotgun (WGS) entry which is preliminary data.</text>
</comment>
<dbReference type="Pfam" id="PF02080">
    <property type="entry name" value="TrkA_C"/>
    <property type="match status" value="2"/>
</dbReference>
<name>A0ABT7UJN7_9FIRM</name>
<evidence type="ECO:0000259" key="8">
    <source>
        <dbReference type="PROSITE" id="PS51202"/>
    </source>
</evidence>
<dbReference type="RefSeq" id="WP_087935474.1">
    <property type="nucleotide sequence ID" value="NZ_JAUDCK010000032.1"/>
</dbReference>
<evidence type="ECO:0000256" key="4">
    <source>
        <dbReference type="ARBA" id="ARBA00022958"/>
    </source>
</evidence>
<evidence type="ECO:0000256" key="6">
    <source>
        <dbReference type="ARBA" id="ARBA00023065"/>
    </source>
</evidence>
<dbReference type="InterPro" id="IPR036291">
    <property type="entry name" value="NAD(P)-bd_dom_sf"/>
</dbReference>
<evidence type="ECO:0000256" key="3">
    <source>
        <dbReference type="ARBA" id="ARBA00022538"/>
    </source>
</evidence>
<dbReference type="NCBIfam" id="NF007033">
    <property type="entry name" value="PRK09496.1-5"/>
    <property type="match status" value="1"/>
</dbReference>
<dbReference type="Gene3D" id="3.30.70.1450">
    <property type="entry name" value="Regulator of K+ conductance, C-terminal domain"/>
    <property type="match status" value="2"/>
</dbReference>
<keyword evidence="6" id="KW-0406">Ion transport</keyword>
<evidence type="ECO:0000256" key="2">
    <source>
        <dbReference type="ARBA" id="ARBA00022448"/>
    </source>
</evidence>
<feature type="domain" description="RCK C-terminal" evidence="8">
    <location>
        <begin position="140"/>
        <end position="223"/>
    </location>
</feature>
<feature type="domain" description="RCK C-terminal" evidence="8">
    <location>
        <begin position="372"/>
        <end position="453"/>
    </location>
</feature>
<keyword evidence="2" id="KW-0813">Transport</keyword>
<reference evidence="9 10" key="2">
    <citation type="submission" date="2023-06" db="EMBL/GenBank/DDBJ databases">
        <authorList>
            <person name="Zeman M."/>
            <person name="Kubasova T."/>
            <person name="Jahodarova E."/>
            <person name="Nykrynova M."/>
            <person name="Rychlik I."/>
        </authorList>
    </citation>
    <scope>NUCLEOTIDE SEQUENCE [LARGE SCALE GENOMIC DNA]</scope>
    <source>
        <strain evidence="9 10">ET341</strain>
    </source>
</reference>
<protein>
    <recommendedName>
        <fullName evidence="1">Trk system potassium uptake protein TrkA</fullName>
    </recommendedName>
</protein>
<dbReference type="PROSITE" id="PS51201">
    <property type="entry name" value="RCK_N"/>
    <property type="match status" value="2"/>
</dbReference>
<dbReference type="InterPro" id="IPR050721">
    <property type="entry name" value="Trk_Ktr_HKT_K-transport"/>
</dbReference>
<dbReference type="PANTHER" id="PTHR43833:SF5">
    <property type="entry name" value="TRK SYSTEM POTASSIUM UPTAKE PROTEIN TRKA"/>
    <property type="match status" value="1"/>
</dbReference>
<keyword evidence="3" id="KW-0633">Potassium transport</keyword>
<evidence type="ECO:0000256" key="5">
    <source>
        <dbReference type="ARBA" id="ARBA00023027"/>
    </source>
</evidence>
<evidence type="ECO:0000313" key="10">
    <source>
        <dbReference type="Proteomes" id="UP001529275"/>
    </source>
</evidence>
<dbReference type="InterPro" id="IPR006036">
    <property type="entry name" value="K_uptake_TrkA"/>
</dbReference>
<dbReference type="Pfam" id="PF02254">
    <property type="entry name" value="TrkA_N"/>
    <property type="match status" value="2"/>
</dbReference>
<dbReference type="NCBIfam" id="NF007031">
    <property type="entry name" value="PRK09496.1-2"/>
    <property type="match status" value="1"/>
</dbReference>
<dbReference type="InterPro" id="IPR006037">
    <property type="entry name" value="RCK_C"/>
</dbReference>
<keyword evidence="5" id="KW-0520">NAD</keyword>
<dbReference type="SUPFAM" id="SSF116726">
    <property type="entry name" value="TrkA C-terminal domain-like"/>
    <property type="match status" value="2"/>
</dbReference>
<dbReference type="NCBIfam" id="NF007041">
    <property type="entry name" value="PRK09496.3-4"/>
    <property type="match status" value="1"/>
</dbReference>
<dbReference type="Proteomes" id="UP001529275">
    <property type="component" value="Unassembled WGS sequence"/>
</dbReference>
<dbReference type="PANTHER" id="PTHR43833">
    <property type="entry name" value="POTASSIUM CHANNEL PROTEIN 2-RELATED-RELATED"/>
    <property type="match status" value="1"/>
</dbReference>
<feature type="domain" description="RCK N-terminal" evidence="7">
    <location>
        <begin position="228"/>
        <end position="345"/>
    </location>
</feature>
<organism evidence="9 10">
    <name type="scientific">Massilimicrobiota timonensis</name>
    <dbReference type="NCBI Taxonomy" id="1776392"/>
    <lineage>
        <taxon>Bacteria</taxon>
        <taxon>Bacillati</taxon>
        <taxon>Bacillota</taxon>
        <taxon>Erysipelotrichia</taxon>
        <taxon>Erysipelotrichales</taxon>
        <taxon>Erysipelotrichaceae</taxon>
        <taxon>Massilimicrobiota</taxon>
    </lineage>
</organism>
<dbReference type="EMBL" id="JAUDCK010000032">
    <property type="protein sequence ID" value="MDM8196369.1"/>
    <property type="molecule type" value="Genomic_DNA"/>
</dbReference>
<feature type="domain" description="RCK N-terminal" evidence="7">
    <location>
        <begin position="1"/>
        <end position="118"/>
    </location>
</feature>